<accession>A0ABQ2TIH3</accession>
<name>A0ABQ2TIH3_STRBA</name>
<sequence length="73" mass="7897">MRDGRRGGQPGQRERRESESEDSGGLATSGHGWISFDTALLSGVAISKLAARKGENPCWEGVRVILMVRLRSG</sequence>
<protein>
    <submittedName>
        <fullName evidence="2">Uncharacterized protein</fullName>
    </submittedName>
</protein>
<comment type="caution">
    <text evidence="2">The sequence shown here is derived from an EMBL/GenBank/DDBJ whole genome shotgun (WGS) entry which is preliminary data.</text>
</comment>
<proteinExistence type="predicted"/>
<keyword evidence="3" id="KW-1185">Reference proteome</keyword>
<feature type="compositionally biased region" description="Basic and acidic residues" evidence="1">
    <location>
        <begin position="1"/>
        <end position="18"/>
    </location>
</feature>
<dbReference type="EMBL" id="BMSZ01000015">
    <property type="protein sequence ID" value="GGS68913.1"/>
    <property type="molecule type" value="Genomic_DNA"/>
</dbReference>
<gene>
    <name evidence="2" type="ORF">GCM10010253_49720</name>
</gene>
<evidence type="ECO:0000313" key="3">
    <source>
        <dbReference type="Proteomes" id="UP000659767"/>
    </source>
</evidence>
<feature type="region of interest" description="Disordered" evidence="1">
    <location>
        <begin position="1"/>
        <end position="31"/>
    </location>
</feature>
<reference evidence="3" key="1">
    <citation type="journal article" date="2019" name="Int. J. Syst. Evol. Microbiol.">
        <title>The Global Catalogue of Microorganisms (GCM) 10K type strain sequencing project: providing services to taxonomists for standard genome sequencing and annotation.</title>
        <authorList>
            <consortium name="The Broad Institute Genomics Platform"/>
            <consortium name="The Broad Institute Genome Sequencing Center for Infectious Disease"/>
            <person name="Wu L."/>
            <person name="Ma J."/>
        </authorList>
    </citation>
    <scope>NUCLEOTIDE SEQUENCE [LARGE SCALE GENOMIC DNA]</scope>
    <source>
        <strain evidence="3">JCM 4350</strain>
    </source>
</reference>
<evidence type="ECO:0000313" key="2">
    <source>
        <dbReference type="EMBL" id="GGS68913.1"/>
    </source>
</evidence>
<organism evidence="2 3">
    <name type="scientific">Streptomyces badius</name>
    <dbReference type="NCBI Taxonomy" id="1941"/>
    <lineage>
        <taxon>Bacteria</taxon>
        <taxon>Bacillati</taxon>
        <taxon>Actinomycetota</taxon>
        <taxon>Actinomycetes</taxon>
        <taxon>Kitasatosporales</taxon>
        <taxon>Streptomycetaceae</taxon>
        <taxon>Streptomyces</taxon>
    </lineage>
</organism>
<evidence type="ECO:0000256" key="1">
    <source>
        <dbReference type="SAM" id="MobiDB-lite"/>
    </source>
</evidence>
<dbReference type="Proteomes" id="UP000659767">
    <property type="component" value="Unassembled WGS sequence"/>
</dbReference>